<reference evidence="2 3" key="1">
    <citation type="submission" date="2018-03" db="EMBL/GenBank/DDBJ databases">
        <title>Ahniella affigens gen. nov., sp. nov., a gammaproteobacterium isolated from sandy soil near a stream.</title>
        <authorList>
            <person name="Ko Y."/>
            <person name="Kim J.-H."/>
        </authorList>
    </citation>
    <scope>NUCLEOTIDE SEQUENCE [LARGE SCALE GENOMIC DNA]</scope>
    <source>
        <strain evidence="2 3">D13</strain>
    </source>
</reference>
<protein>
    <recommendedName>
        <fullName evidence="1">Spore protein YkvP/CgeB glycosyl transferase-like domain-containing protein</fullName>
    </recommendedName>
</protein>
<dbReference type="AlphaFoldDB" id="A0A2P1PYF7"/>
<dbReference type="Pfam" id="PF13524">
    <property type="entry name" value="Glyco_trans_1_2"/>
    <property type="match status" value="1"/>
</dbReference>
<sequence length="399" mass="42788">MKVLILISGHLLSCPRAVKFADALSRAGHSVQVMSLAVLPSLLANDQALASTHAWSFQARRPSRALGSRIRQTLARRLVQMGIQQPTVLAASEAVLAEPLVAAASGSPFDLLLLSNLPAYAAGLRLLRQRFAARVVHVDLEDDHVDMLPDRSDQQAERVRRQALIAATLAHADLITAASPLMAADLSARYGKPVRCVLNVFDPVPEPSATNNQTLIWQSQTIGPERGLEALIRVLGLLPNAPKVLLRGMLAPGFDQVLKREARAAGLPESNLQFSALSPPAQLLEHSRGFRAGLAIEVAPERNRQHCLTNKLFEYLAAGVPVILSQTPAHSAILPELLPAAVMIDLNAPKAAADALAQWLDQPATAQAAAAYELARTRFNWATHSQPYLAALAAALPSP</sequence>
<dbReference type="Gene3D" id="3.40.50.2000">
    <property type="entry name" value="Glycogen Phosphorylase B"/>
    <property type="match status" value="1"/>
</dbReference>
<evidence type="ECO:0000313" key="3">
    <source>
        <dbReference type="Proteomes" id="UP000241074"/>
    </source>
</evidence>
<dbReference type="SUPFAM" id="SSF53756">
    <property type="entry name" value="UDP-Glycosyltransferase/glycogen phosphorylase"/>
    <property type="match status" value="1"/>
</dbReference>
<organism evidence="2 3">
    <name type="scientific">Ahniella affigens</name>
    <dbReference type="NCBI Taxonomy" id="2021234"/>
    <lineage>
        <taxon>Bacteria</taxon>
        <taxon>Pseudomonadati</taxon>
        <taxon>Pseudomonadota</taxon>
        <taxon>Gammaproteobacteria</taxon>
        <taxon>Lysobacterales</taxon>
        <taxon>Rhodanobacteraceae</taxon>
        <taxon>Ahniella</taxon>
    </lineage>
</organism>
<proteinExistence type="predicted"/>
<dbReference type="InterPro" id="IPR055259">
    <property type="entry name" value="YkvP/CgeB_Glyco_trans-like"/>
</dbReference>
<reference evidence="2 3" key="2">
    <citation type="submission" date="2018-03" db="EMBL/GenBank/DDBJ databases">
        <authorList>
            <person name="Keele B.F."/>
        </authorList>
    </citation>
    <scope>NUCLEOTIDE SEQUENCE [LARGE SCALE GENOMIC DNA]</scope>
    <source>
        <strain evidence="2 3">D13</strain>
    </source>
</reference>
<evidence type="ECO:0000313" key="2">
    <source>
        <dbReference type="EMBL" id="AVP99878.1"/>
    </source>
</evidence>
<keyword evidence="3" id="KW-1185">Reference proteome</keyword>
<dbReference type="OrthoDB" id="9815351at2"/>
<dbReference type="Proteomes" id="UP000241074">
    <property type="component" value="Chromosome"/>
</dbReference>
<evidence type="ECO:0000259" key="1">
    <source>
        <dbReference type="Pfam" id="PF13524"/>
    </source>
</evidence>
<dbReference type="KEGG" id="xba:C7S18_23055"/>
<accession>A0A2P1PYF7</accession>
<dbReference type="EMBL" id="CP027860">
    <property type="protein sequence ID" value="AVP99878.1"/>
    <property type="molecule type" value="Genomic_DNA"/>
</dbReference>
<gene>
    <name evidence="2" type="ORF">C7S18_23055</name>
</gene>
<name>A0A2P1PYF7_9GAMM</name>
<dbReference type="RefSeq" id="WP_106893797.1">
    <property type="nucleotide sequence ID" value="NZ_CP027860.1"/>
</dbReference>
<feature type="domain" description="Spore protein YkvP/CgeB glycosyl transferase-like" evidence="1">
    <location>
        <begin position="273"/>
        <end position="384"/>
    </location>
</feature>